<gene>
    <name evidence="2" type="ORF">RchiOBHm_Chr6g0247651</name>
</gene>
<evidence type="ECO:0000313" key="2">
    <source>
        <dbReference type="EMBL" id="PRQ22199.1"/>
    </source>
</evidence>
<dbReference type="AlphaFoldDB" id="A0A2P6PJU9"/>
<evidence type="ECO:0008006" key="4">
    <source>
        <dbReference type="Google" id="ProtNLM"/>
    </source>
</evidence>
<feature type="transmembrane region" description="Helical" evidence="1">
    <location>
        <begin position="12"/>
        <end position="32"/>
    </location>
</feature>
<keyword evidence="1" id="KW-0472">Membrane</keyword>
<keyword evidence="1" id="KW-1133">Transmembrane helix</keyword>
<name>A0A2P6PJU9_ROSCH</name>
<keyword evidence="1" id="KW-0812">Transmembrane</keyword>
<dbReference type="Gramene" id="PRQ22199">
    <property type="protein sequence ID" value="PRQ22199"/>
    <property type="gene ID" value="RchiOBHm_Chr6g0247651"/>
</dbReference>
<keyword evidence="3" id="KW-1185">Reference proteome</keyword>
<dbReference type="Proteomes" id="UP000238479">
    <property type="component" value="Chromosome 6"/>
</dbReference>
<reference evidence="2 3" key="1">
    <citation type="journal article" date="2018" name="Nat. Genet.">
        <title>The Rosa genome provides new insights in the design of modern roses.</title>
        <authorList>
            <person name="Bendahmane M."/>
        </authorList>
    </citation>
    <scope>NUCLEOTIDE SEQUENCE [LARGE SCALE GENOMIC DNA]</scope>
    <source>
        <strain evidence="3">cv. Old Blush</strain>
    </source>
</reference>
<evidence type="ECO:0000313" key="3">
    <source>
        <dbReference type="Proteomes" id="UP000238479"/>
    </source>
</evidence>
<evidence type="ECO:0000256" key="1">
    <source>
        <dbReference type="SAM" id="Phobius"/>
    </source>
</evidence>
<sequence length="198" mass="21772">MPTVSGGFARSLSPIRICSTFLCFALPLISYISNHPFHSIVLFFCCGWFKWGFPTSALGEATRVCVSLDANLFYLTCSFHPVYPDSFHLVYPVVVPLVSWWKNLGVVMMMVSVLSGNMEAGRFEFDMGLARSIALEDLCCYLPRRGMVVMLPVDMIAAAGVVVRAWAFLCSCFLSVGLLGLCIRLGRPAGLLCNSSVF</sequence>
<dbReference type="EMBL" id="PDCK01000044">
    <property type="protein sequence ID" value="PRQ22199.1"/>
    <property type="molecule type" value="Genomic_DNA"/>
</dbReference>
<proteinExistence type="predicted"/>
<comment type="caution">
    <text evidence="2">The sequence shown here is derived from an EMBL/GenBank/DDBJ whole genome shotgun (WGS) entry which is preliminary data.</text>
</comment>
<accession>A0A2P6PJU9</accession>
<feature type="transmembrane region" description="Helical" evidence="1">
    <location>
        <begin position="155"/>
        <end position="181"/>
    </location>
</feature>
<protein>
    <recommendedName>
        <fullName evidence="4">Transmembrane protein</fullName>
    </recommendedName>
</protein>
<organism evidence="2 3">
    <name type="scientific">Rosa chinensis</name>
    <name type="common">China rose</name>
    <dbReference type="NCBI Taxonomy" id="74649"/>
    <lineage>
        <taxon>Eukaryota</taxon>
        <taxon>Viridiplantae</taxon>
        <taxon>Streptophyta</taxon>
        <taxon>Embryophyta</taxon>
        <taxon>Tracheophyta</taxon>
        <taxon>Spermatophyta</taxon>
        <taxon>Magnoliopsida</taxon>
        <taxon>eudicotyledons</taxon>
        <taxon>Gunneridae</taxon>
        <taxon>Pentapetalae</taxon>
        <taxon>rosids</taxon>
        <taxon>fabids</taxon>
        <taxon>Rosales</taxon>
        <taxon>Rosaceae</taxon>
        <taxon>Rosoideae</taxon>
        <taxon>Rosoideae incertae sedis</taxon>
        <taxon>Rosa</taxon>
    </lineage>
</organism>